<evidence type="ECO:0000313" key="3">
    <source>
        <dbReference type="Proteomes" id="UP000015350"/>
    </source>
</evidence>
<gene>
    <name evidence="2" type="ORF">K678_09858</name>
</gene>
<comment type="caution">
    <text evidence="2">The sequence shown here is derived from an EMBL/GenBank/DDBJ whole genome shotgun (WGS) entry which is preliminary data.</text>
</comment>
<keyword evidence="1" id="KW-0812">Transmembrane</keyword>
<proteinExistence type="predicted"/>
<accession>S9S751</accession>
<evidence type="ECO:0000313" key="2">
    <source>
        <dbReference type="EMBL" id="EPY01677.1"/>
    </source>
</evidence>
<feature type="transmembrane region" description="Helical" evidence="1">
    <location>
        <begin position="12"/>
        <end position="32"/>
    </location>
</feature>
<feature type="transmembrane region" description="Helical" evidence="1">
    <location>
        <begin position="94"/>
        <end position="115"/>
    </location>
</feature>
<keyword evidence="1" id="KW-0472">Membrane</keyword>
<feature type="transmembrane region" description="Helical" evidence="1">
    <location>
        <begin position="69"/>
        <end position="88"/>
    </location>
</feature>
<dbReference type="eggNOG" id="COG5652">
    <property type="taxonomic scope" value="Bacteria"/>
</dbReference>
<dbReference type="Proteomes" id="UP000015350">
    <property type="component" value="Unassembled WGS sequence"/>
</dbReference>
<protein>
    <recommendedName>
        <fullName evidence="4">VanZ-like domain-containing protein</fullName>
    </recommendedName>
</protein>
<dbReference type="EMBL" id="AQPH01000033">
    <property type="protein sequence ID" value="EPY01677.1"/>
    <property type="molecule type" value="Genomic_DNA"/>
</dbReference>
<dbReference type="RefSeq" id="WP_021132299.1">
    <property type="nucleotide sequence ID" value="NZ_AQPH01000033.1"/>
</dbReference>
<evidence type="ECO:0008006" key="4">
    <source>
        <dbReference type="Google" id="ProtNLM"/>
    </source>
</evidence>
<feature type="transmembrane region" description="Helical" evidence="1">
    <location>
        <begin position="44"/>
        <end position="62"/>
    </location>
</feature>
<name>S9S751_MAGFU</name>
<dbReference type="STRING" id="1316936.K678_09858"/>
<keyword evidence="1" id="KW-1133">Transmembrane helix</keyword>
<sequence length="134" mass="14445">MTMAQASIRSIAVRLLAWIGLIGLALLSWLPGDEMIRSGLDGRIEHVMAYAGISTLVALAYARRIGLKAVAALLILYAGMLEIGQIFAFGRHAALWDAFASGTGILIGTALHPLIRSGARRRRPLHHFLSSLTD</sequence>
<reference evidence="2 3" key="1">
    <citation type="submission" date="2013-04" db="EMBL/GenBank/DDBJ databases">
        <authorList>
            <person name="Kuznetsov B."/>
            <person name="Ivanovsky R."/>
        </authorList>
    </citation>
    <scope>NUCLEOTIDE SEQUENCE [LARGE SCALE GENOMIC DNA]</scope>
    <source>
        <strain evidence="2 3">MGU-K5</strain>
    </source>
</reference>
<organism evidence="2 3">
    <name type="scientific">Magnetospirillum fulvum MGU-K5</name>
    <dbReference type="NCBI Taxonomy" id="1316936"/>
    <lineage>
        <taxon>Bacteria</taxon>
        <taxon>Pseudomonadati</taxon>
        <taxon>Pseudomonadota</taxon>
        <taxon>Alphaproteobacteria</taxon>
        <taxon>Rhodospirillales</taxon>
        <taxon>Rhodospirillaceae</taxon>
        <taxon>Magnetospirillum</taxon>
    </lineage>
</organism>
<dbReference type="AlphaFoldDB" id="S9S751"/>
<dbReference type="OrthoDB" id="7375947at2"/>
<evidence type="ECO:0000256" key="1">
    <source>
        <dbReference type="SAM" id="Phobius"/>
    </source>
</evidence>